<reference evidence="1 2" key="1">
    <citation type="submission" date="2018-10" db="EMBL/GenBank/DDBJ databases">
        <title>A high-quality apple genome assembly.</title>
        <authorList>
            <person name="Hu J."/>
        </authorList>
    </citation>
    <scope>NUCLEOTIDE SEQUENCE [LARGE SCALE GENOMIC DNA]</scope>
    <source>
        <strain evidence="2">cv. HFTH1</strain>
        <tissue evidence="1">Young leaf</tissue>
    </source>
</reference>
<proteinExistence type="predicted"/>
<dbReference type="AlphaFoldDB" id="A0A498JYX5"/>
<evidence type="ECO:0000313" key="1">
    <source>
        <dbReference type="EMBL" id="RXI00446.1"/>
    </source>
</evidence>
<keyword evidence="2" id="KW-1185">Reference proteome</keyword>
<sequence length="65" mass="7785">MDQRNPRPVRARVWIFRPPQRRWVWGSARDGQQRRFRRCSLVGANRGSLENQDLTTEGEPQHQGW</sequence>
<gene>
    <name evidence="1" type="ORF">DVH24_000680</name>
</gene>
<organism evidence="1 2">
    <name type="scientific">Malus domestica</name>
    <name type="common">Apple</name>
    <name type="synonym">Pyrus malus</name>
    <dbReference type="NCBI Taxonomy" id="3750"/>
    <lineage>
        <taxon>Eukaryota</taxon>
        <taxon>Viridiplantae</taxon>
        <taxon>Streptophyta</taxon>
        <taxon>Embryophyta</taxon>
        <taxon>Tracheophyta</taxon>
        <taxon>Spermatophyta</taxon>
        <taxon>Magnoliopsida</taxon>
        <taxon>eudicotyledons</taxon>
        <taxon>Gunneridae</taxon>
        <taxon>Pentapetalae</taxon>
        <taxon>rosids</taxon>
        <taxon>fabids</taxon>
        <taxon>Rosales</taxon>
        <taxon>Rosaceae</taxon>
        <taxon>Amygdaloideae</taxon>
        <taxon>Maleae</taxon>
        <taxon>Malus</taxon>
    </lineage>
</organism>
<evidence type="ECO:0000313" key="2">
    <source>
        <dbReference type="Proteomes" id="UP000290289"/>
    </source>
</evidence>
<accession>A0A498JYX5</accession>
<dbReference type="EMBL" id="RDQH01000330">
    <property type="protein sequence ID" value="RXI00446.1"/>
    <property type="molecule type" value="Genomic_DNA"/>
</dbReference>
<name>A0A498JYX5_MALDO</name>
<protein>
    <submittedName>
        <fullName evidence="1">Uncharacterized protein</fullName>
    </submittedName>
</protein>
<dbReference type="Proteomes" id="UP000290289">
    <property type="component" value="Chromosome 4"/>
</dbReference>
<comment type="caution">
    <text evidence="1">The sequence shown here is derived from an EMBL/GenBank/DDBJ whole genome shotgun (WGS) entry which is preliminary data.</text>
</comment>